<dbReference type="PRINTS" id="PR00083">
    <property type="entry name" value="HOLDHDRGNASE"/>
</dbReference>
<accession>A0A2J0L0Y4</accession>
<comment type="cofactor">
    <cofactor evidence="1">
        <name>Zn(2+)</name>
        <dbReference type="ChEBI" id="CHEBI:29105"/>
    </cofactor>
</comment>
<comment type="similarity">
    <text evidence="2 6">Belongs to the histidinol dehydrogenase family.</text>
</comment>
<name>A0A2J0L0Y4_9BACT</name>
<dbReference type="SUPFAM" id="SSF53720">
    <property type="entry name" value="ALDH-like"/>
    <property type="match status" value="1"/>
</dbReference>
<evidence type="ECO:0000256" key="3">
    <source>
        <dbReference type="ARBA" id="ARBA00022723"/>
    </source>
</evidence>
<dbReference type="CDD" id="cd06572">
    <property type="entry name" value="Histidinol_dh"/>
    <property type="match status" value="1"/>
</dbReference>
<sequence length="237" mass="26216">MKTVKVTSKSFQKLCSRSLVGRKRVYLTVQRIIEDIRLHGDDALIRYTKKFDGVKLAPKELRVTETEVSGAYQDINPEFVNTLKMVIENVNKFYKKETRKSWKIMDGDGVMLGDSYRPLESVGVYIPSGTVPLISSVYMTVLPAKIAGVERIVLVTPPNKYKSVDPHILVVADLLKVKEIYKVGGSQAIAALALGTKTIPKVDKIVGPGNAYVAEAKRQVFGYVDIDMIAGPSEVVI</sequence>
<evidence type="ECO:0000256" key="4">
    <source>
        <dbReference type="ARBA" id="ARBA00022833"/>
    </source>
</evidence>
<keyword evidence="4" id="KW-0862">Zinc</keyword>
<dbReference type="InterPro" id="IPR016161">
    <property type="entry name" value="Ald_DH/histidinol_DH"/>
</dbReference>
<keyword evidence="5" id="KW-0560">Oxidoreductase</keyword>
<dbReference type="GO" id="GO:0005829">
    <property type="term" value="C:cytosol"/>
    <property type="evidence" value="ECO:0007669"/>
    <property type="project" value="TreeGrafter"/>
</dbReference>
<dbReference type="GO" id="GO:0004399">
    <property type="term" value="F:histidinol dehydrogenase activity"/>
    <property type="evidence" value="ECO:0007669"/>
    <property type="project" value="TreeGrafter"/>
</dbReference>
<organism evidence="7 8">
    <name type="scientific">Candidatus Aquitaenariimonas noxiae</name>
    <dbReference type="NCBI Taxonomy" id="1974741"/>
    <lineage>
        <taxon>Bacteria</taxon>
        <taxon>Pseudomonadati</taxon>
        <taxon>Candidatus Omnitrophota</taxon>
        <taxon>Candidatus Aquitaenariimonas</taxon>
    </lineage>
</organism>
<evidence type="ECO:0000256" key="1">
    <source>
        <dbReference type="ARBA" id="ARBA00001947"/>
    </source>
</evidence>
<evidence type="ECO:0000313" key="7">
    <source>
        <dbReference type="EMBL" id="PIU41763.1"/>
    </source>
</evidence>
<evidence type="ECO:0000256" key="6">
    <source>
        <dbReference type="RuleBase" id="RU004175"/>
    </source>
</evidence>
<proteinExistence type="inferred from homology"/>
<dbReference type="InterPro" id="IPR012131">
    <property type="entry name" value="Hstdl_DH"/>
</dbReference>
<dbReference type="PANTHER" id="PTHR21256">
    <property type="entry name" value="HISTIDINOL DEHYDROGENASE HDH"/>
    <property type="match status" value="1"/>
</dbReference>
<evidence type="ECO:0000256" key="2">
    <source>
        <dbReference type="ARBA" id="ARBA00010178"/>
    </source>
</evidence>
<dbReference type="AlphaFoldDB" id="A0A2J0L0Y4"/>
<protein>
    <submittedName>
        <fullName evidence="7">Histidinol dehydrogenase</fullName>
    </submittedName>
</protein>
<feature type="non-terminal residue" evidence="7">
    <location>
        <position position="237"/>
    </location>
</feature>
<evidence type="ECO:0000256" key="5">
    <source>
        <dbReference type="ARBA" id="ARBA00023002"/>
    </source>
</evidence>
<comment type="caution">
    <text evidence="7">The sequence shown here is derived from an EMBL/GenBank/DDBJ whole genome shotgun (WGS) entry which is preliminary data.</text>
</comment>
<dbReference type="NCBIfam" id="TIGR00069">
    <property type="entry name" value="hisD"/>
    <property type="match status" value="1"/>
</dbReference>
<dbReference type="EMBL" id="PEWV01000035">
    <property type="protein sequence ID" value="PIU41763.1"/>
    <property type="molecule type" value="Genomic_DNA"/>
</dbReference>
<dbReference type="Pfam" id="PF00815">
    <property type="entry name" value="Histidinol_dh"/>
    <property type="match status" value="1"/>
</dbReference>
<dbReference type="GO" id="GO:0051287">
    <property type="term" value="F:NAD binding"/>
    <property type="evidence" value="ECO:0007669"/>
    <property type="project" value="InterPro"/>
</dbReference>
<dbReference type="FunFam" id="3.40.50.1980:FF:000026">
    <property type="entry name" value="Histidinol dehydrogenase"/>
    <property type="match status" value="1"/>
</dbReference>
<evidence type="ECO:0000313" key="8">
    <source>
        <dbReference type="Proteomes" id="UP000230052"/>
    </source>
</evidence>
<keyword evidence="3" id="KW-0479">Metal-binding</keyword>
<dbReference type="GO" id="GO:0000105">
    <property type="term" value="P:L-histidine biosynthetic process"/>
    <property type="evidence" value="ECO:0007669"/>
    <property type="project" value="TreeGrafter"/>
</dbReference>
<reference evidence="7 8" key="1">
    <citation type="submission" date="2017-09" db="EMBL/GenBank/DDBJ databases">
        <title>Depth-based differentiation of microbial function through sediment-hosted aquifers and enrichment of novel symbionts in the deep terrestrial subsurface.</title>
        <authorList>
            <person name="Probst A.J."/>
            <person name="Ladd B."/>
            <person name="Jarett J.K."/>
            <person name="Geller-Mcgrath D.E."/>
            <person name="Sieber C.M."/>
            <person name="Emerson J.B."/>
            <person name="Anantharaman K."/>
            <person name="Thomas B.C."/>
            <person name="Malmstrom R."/>
            <person name="Stieglmeier M."/>
            <person name="Klingl A."/>
            <person name="Woyke T."/>
            <person name="Ryan C.M."/>
            <person name="Banfield J.F."/>
        </authorList>
    </citation>
    <scope>NUCLEOTIDE SEQUENCE [LARGE SCALE GENOMIC DNA]</scope>
    <source>
        <strain evidence="7">CG07_land_8_20_14_0_80_42_15</strain>
    </source>
</reference>
<dbReference type="GO" id="GO:0046872">
    <property type="term" value="F:metal ion binding"/>
    <property type="evidence" value="ECO:0007669"/>
    <property type="project" value="UniProtKB-KW"/>
</dbReference>
<dbReference type="Gene3D" id="3.40.50.1980">
    <property type="entry name" value="Nitrogenase molybdenum iron protein domain"/>
    <property type="match status" value="1"/>
</dbReference>
<gene>
    <name evidence="7" type="primary">hisD</name>
    <name evidence="7" type="ORF">COS99_03710</name>
</gene>
<dbReference type="Proteomes" id="UP000230052">
    <property type="component" value="Unassembled WGS sequence"/>
</dbReference>
<dbReference type="PANTHER" id="PTHR21256:SF2">
    <property type="entry name" value="HISTIDINE BIOSYNTHESIS TRIFUNCTIONAL PROTEIN"/>
    <property type="match status" value="1"/>
</dbReference>